<keyword evidence="3" id="KW-1185">Reference proteome</keyword>
<name>A0AAD7IVL4_9AGAR</name>
<dbReference type="SMART" id="SM00028">
    <property type="entry name" value="TPR"/>
    <property type="match status" value="4"/>
</dbReference>
<dbReference type="AlphaFoldDB" id="A0AAD7IVL4"/>
<dbReference type="InterPro" id="IPR019734">
    <property type="entry name" value="TPR_rpt"/>
</dbReference>
<proteinExistence type="predicted"/>
<accession>A0AAD7IVL4</accession>
<dbReference type="InterPro" id="IPR024983">
    <property type="entry name" value="CHAT_dom"/>
</dbReference>
<gene>
    <name evidence="2" type="ORF">DFH07DRAFT_961286</name>
</gene>
<dbReference type="Gene3D" id="1.25.40.10">
    <property type="entry name" value="Tetratricopeptide repeat domain"/>
    <property type="match status" value="3"/>
</dbReference>
<dbReference type="PANTHER" id="PTHR19959">
    <property type="entry name" value="KINESIN LIGHT CHAIN"/>
    <property type="match status" value="1"/>
</dbReference>
<dbReference type="EMBL" id="JARJLG010000081">
    <property type="protein sequence ID" value="KAJ7750689.1"/>
    <property type="molecule type" value="Genomic_DNA"/>
</dbReference>
<reference evidence="2" key="1">
    <citation type="submission" date="2023-03" db="EMBL/GenBank/DDBJ databases">
        <title>Massive genome expansion in bonnet fungi (Mycena s.s.) driven by repeated elements and novel gene families across ecological guilds.</title>
        <authorList>
            <consortium name="Lawrence Berkeley National Laboratory"/>
            <person name="Harder C.B."/>
            <person name="Miyauchi S."/>
            <person name="Viragh M."/>
            <person name="Kuo A."/>
            <person name="Thoen E."/>
            <person name="Andreopoulos B."/>
            <person name="Lu D."/>
            <person name="Skrede I."/>
            <person name="Drula E."/>
            <person name="Henrissat B."/>
            <person name="Morin E."/>
            <person name="Kohler A."/>
            <person name="Barry K."/>
            <person name="LaButti K."/>
            <person name="Morin E."/>
            <person name="Salamov A."/>
            <person name="Lipzen A."/>
            <person name="Mereny Z."/>
            <person name="Hegedus B."/>
            <person name="Baldrian P."/>
            <person name="Stursova M."/>
            <person name="Weitz H."/>
            <person name="Taylor A."/>
            <person name="Grigoriev I.V."/>
            <person name="Nagy L.G."/>
            <person name="Martin F."/>
            <person name="Kauserud H."/>
        </authorList>
    </citation>
    <scope>NUCLEOTIDE SEQUENCE</scope>
    <source>
        <strain evidence="2">CBHHK188m</strain>
    </source>
</reference>
<organism evidence="2 3">
    <name type="scientific">Mycena maculata</name>
    <dbReference type="NCBI Taxonomy" id="230809"/>
    <lineage>
        <taxon>Eukaryota</taxon>
        <taxon>Fungi</taxon>
        <taxon>Dikarya</taxon>
        <taxon>Basidiomycota</taxon>
        <taxon>Agaricomycotina</taxon>
        <taxon>Agaricomycetes</taxon>
        <taxon>Agaricomycetidae</taxon>
        <taxon>Agaricales</taxon>
        <taxon>Marasmiineae</taxon>
        <taxon>Mycenaceae</taxon>
        <taxon>Mycena</taxon>
    </lineage>
</organism>
<evidence type="ECO:0000313" key="2">
    <source>
        <dbReference type="EMBL" id="KAJ7750689.1"/>
    </source>
</evidence>
<sequence>MIRASGILTRFHRSIDVPTLDTVIFLLHQVLLSTPNHWKSLCVLSDALLLRFYARMRLEDREEAIVLLRKIHSLQPNRKMSLCAGLLTGGQTQSERMLEICSLVQSAIASDGEALELGESGYAQLLNTKMSGNLSHLDSALSLLERAEAQLSWGHFDRMDIITAFATALLQRFKQRGNLQDLDRAIELFQEALDLDSDLSSPMTRATTLNNLAIAYRARMTQTGDMAYLNNVIQLHSEALSLRPLLHPEHSDSLTNLAIAIRERYLRYGDIADLNRAIELQRNVVDLPPGQAPLADRGAILSNLAMSLYDLSKQGENPRDLDDCIELHERALAFRPVTHKDRNASLEGLANGLFRRFETKGGVADLDRAIQLYHESLVLRPGQHPDRNKSLSNLANALRTRFEERGDDSDIDSAMELHRASLDLTLGSHLNRWIALTNLAGASLRRFHTKEDPKDLDNACSLYSEALVQLSPLNPERGATLMNLGNSLRTRYKRTGNASDIENCIRYHRAALDLHLSGHPLRAMCLDCLANSLSQTLVQQHDEGEFESVRSIYHESLALRPAPHPDRGRTLFHLAALLMRRYEQFPLASRAWASHADLTQHASAFDAYTIAIELLPQIALLGVDVSSRRKLLASSPIYGIASDAAACAIRLNDFGKAVEFLEAGRSVFWQRGLQLRTSLDGVRRVYPELGGRAADIVGRLERGSHRELQKLPADSAEHMVYDADSGRLRDLDAEWSKVLGEIHAKHEFRDFLRPKSLTVLKSAAANVNGSIVILNVNTAMSQGSFGAALIVTASADVQFVPLPDIDIISAAFLADLLRSLPGSTYLVSDLAGSKLKLHNFLKTWKSEQRSDLQARLTGKIVYEGIGPNDAFGLILAELWKAIVKPVICALKLEKSANPPRICWCPTGPLAFLPIHAAGIYTGSQPDCVHEYAISSYSPTLTALLDAPSQTLSPFKMTVVIEPYAPNLSPLPNTKAELNKIAEKVPKQWLTSVGRTKRATVNLALSHLRTSTIVHFACHGIQDLDNPLDSGLELSDDRLKVSEIMREIHARSSKGFSLTFLSACETGKGDEMTPDESMHLAATLLFAGFSGVVATMWTMADPDGPTVSAKFYEHLFKNCDATSKPAVLPDRSSAAEALHFSVAELRKNLAMQA</sequence>
<dbReference type="SUPFAM" id="SSF81901">
    <property type="entry name" value="HCP-like"/>
    <property type="match status" value="1"/>
</dbReference>
<dbReference type="PANTHER" id="PTHR19959:SF119">
    <property type="entry name" value="FUNGAL LIPASE-LIKE DOMAIN-CONTAINING PROTEIN"/>
    <property type="match status" value="1"/>
</dbReference>
<dbReference type="Proteomes" id="UP001215280">
    <property type="component" value="Unassembled WGS sequence"/>
</dbReference>
<feature type="domain" description="CHAT" evidence="1">
    <location>
        <begin position="875"/>
        <end position="1116"/>
    </location>
</feature>
<comment type="caution">
    <text evidence="2">The sequence shown here is derived from an EMBL/GenBank/DDBJ whole genome shotgun (WGS) entry which is preliminary data.</text>
</comment>
<dbReference type="SUPFAM" id="SSF48452">
    <property type="entry name" value="TPR-like"/>
    <property type="match status" value="1"/>
</dbReference>
<protein>
    <submittedName>
        <fullName evidence="2">CHAT domain-containing protein</fullName>
    </submittedName>
</protein>
<dbReference type="InterPro" id="IPR011990">
    <property type="entry name" value="TPR-like_helical_dom_sf"/>
</dbReference>
<dbReference type="Pfam" id="PF12770">
    <property type="entry name" value="CHAT"/>
    <property type="match status" value="1"/>
</dbReference>
<evidence type="ECO:0000259" key="1">
    <source>
        <dbReference type="Pfam" id="PF12770"/>
    </source>
</evidence>
<evidence type="ECO:0000313" key="3">
    <source>
        <dbReference type="Proteomes" id="UP001215280"/>
    </source>
</evidence>